<organism evidence="2 3">
    <name type="scientific">Streptomyces caniferus</name>
    <dbReference type="NCBI Taxonomy" id="285557"/>
    <lineage>
        <taxon>Bacteria</taxon>
        <taxon>Bacillati</taxon>
        <taxon>Actinomycetota</taxon>
        <taxon>Actinomycetes</taxon>
        <taxon>Kitasatosporales</taxon>
        <taxon>Streptomycetaceae</taxon>
        <taxon>Streptomyces</taxon>
    </lineage>
</organism>
<dbReference type="AlphaFoldDB" id="A0A640S6N1"/>
<sequence>MATLPEEPAQSLEAEEAQALARYRSRQSAGDLAYATQEQVRARLGLSIEGSRTASSGQSQPSMRPPGS</sequence>
<feature type="compositionally biased region" description="Polar residues" evidence="1">
    <location>
        <begin position="50"/>
        <end position="62"/>
    </location>
</feature>
<accession>A0A640S6N1</accession>
<feature type="region of interest" description="Disordered" evidence="1">
    <location>
        <begin position="46"/>
        <end position="68"/>
    </location>
</feature>
<gene>
    <name evidence="2" type="ORF">Scani_34110</name>
</gene>
<reference evidence="2 3" key="1">
    <citation type="submission" date="2019-12" db="EMBL/GenBank/DDBJ databases">
        <title>Whole genome shotgun sequence of Streptomyces caniferus NBRC 15389.</title>
        <authorList>
            <person name="Ichikawa N."/>
            <person name="Kimura A."/>
            <person name="Kitahashi Y."/>
            <person name="Komaki H."/>
            <person name="Tamura T."/>
        </authorList>
    </citation>
    <scope>NUCLEOTIDE SEQUENCE [LARGE SCALE GENOMIC DNA]</scope>
    <source>
        <strain evidence="2 3">NBRC 15389</strain>
    </source>
</reference>
<comment type="caution">
    <text evidence="2">The sequence shown here is derived from an EMBL/GenBank/DDBJ whole genome shotgun (WGS) entry which is preliminary data.</text>
</comment>
<evidence type="ECO:0000313" key="2">
    <source>
        <dbReference type="EMBL" id="GFE07143.1"/>
    </source>
</evidence>
<protein>
    <submittedName>
        <fullName evidence="2">Uncharacterized protein</fullName>
    </submittedName>
</protein>
<dbReference type="Proteomes" id="UP000435837">
    <property type="component" value="Unassembled WGS sequence"/>
</dbReference>
<proteinExistence type="predicted"/>
<evidence type="ECO:0000256" key="1">
    <source>
        <dbReference type="SAM" id="MobiDB-lite"/>
    </source>
</evidence>
<evidence type="ECO:0000313" key="3">
    <source>
        <dbReference type="Proteomes" id="UP000435837"/>
    </source>
</evidence>
<dbReference type="EMBL" id="BLIN01000004">
    <property type="protein sequence ID" value="GFE07143.1"/>
    <property type="molecule type" value="Genomic_DNA"/>
</dbReference>
<name>A0A640S6N1_9ACTN</name>